<dbReference type="Pfam" id="PF08281">
    <property type="entry name" value="Sigma70_r4_2"/>
    <property type="match status" value="1"/>
</dbReference>
<proteinExistence type="inferred from homology"/>
<dbReference type="Proteomes" id="UP000075787">
    <property type="component" value="Unassembled WGS sequence"/>
</dbReference>
<evidence type="ECO:0000259" key="6">
    <source>
        <dbReference type="Pfam" id="PF08281"/>
    </source>
</evidence>
<dbReference type="RefSeq" id="WP_062762444.1">
    <property type="nucleotide sequence ID" value="NZ_CP121042.1"/>
</dbReference>
<dbReference type="InterPro" id="IPR007627">
    <property type="entry name" value="RNA_pol_sigma70_r2"/>
</dbReference>
<dbReference type="Gene3D" id="1.10.10.10">
    <property type="entry name" value="Winged helix-like DNA-binding domain superfamily/Winged helix DNA-binding domain"/>
    <property type="match status" value="1"/>
</dbReference>
<reference evidence="7 8" key="1">
    <citation type="submission" date="2015-12" db="EMBL/GenBank/DDBJ databases">
        <title>Genome sequence of Tistrella mobilis MCCC 1A02139.</title>
        <authorList>
            <person name="Lu L."/>
            <person name="Lai Q."/>
            <person name="Shao Z."/>
            <person name="Qian P."/>
        </authorList>
    </citation>
    <scope>NUCLEOTIDE SEQUENCE [LARGE SCALE GENOMIC DNA]</scope>
    <source>
        <strain evidence="7 8">MCCC 1A02139</strain>
    </source>
</reference>
<dbReference type="OrthoDB" id="9794372at2"/>
<name>A0A161Q6H4_9PROT</name>
<evidence type="ECO:0000256" key="4">
    <source>
        <dbReference type="ARBA" id="ARBA00023163"/>
    </source>
</evidence>
<dbReference type="InterPro" id="IPR013324">
    <property type="entry name" value="RNA_pol_sigma_r3/r4-like"/>
</dbReference>
<keyword evidence="4" id="KW-0804">Transcription</keyword>
<gene>
    <name evidence="7" type="ORF">AUP44_23965</name>
</gene>
<accession>A0A161Q6H4</accession>
<dbReference type="InterPro" id="IPR013325">
    <property type="entry name" value="RNA_pol_sigma_r2"/>
</dbReference>
<dbReference type="Gene3D" id="1.10.1740.10">
    <property type="match status" value="1"/>
</dbReference>
<keyword evidence="2" id="KW-0805">Transcription regulation</keyword>
<organism evidence="7 8">
    <name type="scientific">Tistrella mobilis</name>
    <dbReference type="NCBI Taxonomy" id="171437"/>
    <lineage>
        <taxon>Bacteria</taxon>
        <taxon>Pseudomonadati</taxon>
        <taxon>Pseudomonadota</taxon>
        <taxon>Alphaproteobacteria</taxon>
        <taxon>Geminicoccales</taxon>
        <taxon>Geminicoccaceae</taxon>
        <taxon>Tistrella</taxon>
    </lineage>
</organism>
<feature type="domain" description="RNA polymerase sigma factor 70 region 4 type 2" evidence="6">
    <location>
        <begin position="110"/>
        <end position="160"/>
    </location>
</feature>
<dbReference type="InterPro" id="IPR036388">
    <property type="entry name" value="WH-like_DNA-bd_sf"/>
</dbReference>
<dbReference type="GO" id="GO:0016987">
    <property type="term" value="F:sigma factor activity"/>
    <property type="evidence" value="ECO:0007669"/>
    <property type="project" value="UniProtKB-KW"/>
</dbReference>
<dbReference type="InterPro" id="IPR039425">
    <property type="entry name" value="RNA_pol_sigma-70-like"/>
</dbReference>
<feature type="domain" description="RNA polymerase sigma-70 region 2" evidence="5">
    <location>
        <begin position="11"/>
        <end position="79"/>
    </location>
</feature>
<evidence type="ECO:0000256" key="3">
    <source>
        <dbReference type="ARBA" id="ARBA00023082"/>
    </source>
</evidence>
<dbReference type="AlphaFoldDB" id="A0A161Q6H4"/>
<dbReference type="InterPro" id="IPR013249">
    <property type="entry name" value="RNA_pol_sigma70_r4_t2"/>
</dbReference>
<dbReference type="PANTHER" id="PTHR43133">
    <property type="entry name" value="RNA POLYMERASE ECF-TYPE SIGMA FACTO"/>
    <property type="match status" value="1"/>
</dbReference>
<evidence type="ECO:0000256" key="1">
    <source>
        <dbReference type="ARBA" id="ARBA00010641"/>
    </source>
</evidence>
<dbReference type="EMBL" id="LPZR01000069">
    <property type="protein sequence ID" value="KYO55217.1"/>
    <property type="molecule type" value="Genomic_DNA"/>
</dbReference>
<dbReference type="GeneID" id="97239075"/>
<dbReference type="GO" id="GO:0006352">
    <property type="term" value="P:DNA-templated transcription initiation"/>
    <property type="evidence" value="ECO:0007669"/>
    <property type="project" value="InterPro"/>
</dbReference>
<dbReference type="CDD" id="cd06171">
    <property type="entry name" value="Sigma70_r4"/>
    <property type="match status" value="1"/>
</dbReference>
<sequence>MATRALSISRLYGHERDRLRAIARRILGDPVTAEDLVQQAFVNLLGRSTHADPPPVSQAYITAAVRHLTLNHLRNAKRRGEVALDDAAMAAIPAPVASPEDTVIHRAELRRLLKAIEALPRRRRQVFVLSRLAGLSYMDIAERMGISRNTVISQIASAMVDLDRALG</sequence>
<dbReference type="InterPro" id="IPR014284">
    <property type="entry name" value="RNA_pol_sigma-70_dom"/>
</dbReference>
<evidence type="ECO:0000313" key="7">
    <source>
        <dbReference type="EMBL" id="KYO55217.1"/>
    </source>
</evidence>
<comment type="similarity">
    <text evidence="1">Belongs to the sigma-70 factor family. ECF subfamily.</text>
</comment>
<dbReference type="PANTHER" id="PTHR43133:SF46">
    <property type="entry name" value="RNA POLYMERASE SIGMA-70 FACTOR ECF SUBFAMILY"/>
    <property type="match status" value="1"/>
</dbReference>
<evidence type="ECO:0000313" key="8">
    <source>
        <dbReference type="Proteomes" id="UP000075787"/>
    </source>
</evidence>
<evidence type="ECO:0000259" key="5">
    <source>
        <dbReference type="Pfam" id="PF04542"/>
    </source>
</evidence>
<protein>
    <submittedName>
        <fullName evidence="7">RNA polymerase subunit sigma-70</fullName>
    </submittedName>
</protein>
<dbReference type="Pfam" id="PF04542">
    <property type="entry name" value="Sigma70_r2"/>
    <property type="match status" value="1"/>
</dbReference>
<keyword evidence="3" id="KW-0731">Sigma factor</keyword>
<dbReference type="GO" id="GO:0003677">
    <property type="term" value="F:DNA binding"/>
    <property type="evidence" value="ECO:0007669"/>
    <property type="project" value="InterPro"/>
</dbReference>
<evidence type="ECO:0000256" key="2">
    <source>
        <dbReference type="ARBA" id="ARBA00023015"/>
    </source>
</evidence>
<dbReference type="NCBIfam" id="TIGR02937">
    <property type="entry name" value="sigma70-ECF"/>
    <property type="match status" value="1"/>
</dbReference>
<dbReference type="SUPFAM" id="SSF88946">
    <property type="entry name" value="Sigma2 domain of RNA polymerase sigma factors"/>
    <property type="match status" value="1"/>
</dbReference>
<comment type="caution">
    <text evidence="7">The sequence shown here is derived from an EMBL/GenBank/DDBJ whole genome shotgun (WGS) entry which is preliminary data.</text>
</comment>
<dbReference type="SUPFAM" id="SSF88659">
    <property type="entry name" value="Sigma3 and sigma4 domains of RNA polymerase sigma factors"/>
    <property type="match status" value="1"/>
</dbReference>